<dbReference type="AlphaFoldDB" id="M1ZAV5"/>
<proteinExistence type="predicted"/>
<organism evidence="2 3">
    <name type="scientific">[Clostridium] ultunense Esp</name>
    <dbReference type="NCBI Taxonomy" id="1288971"/>
    <lineage>
        <taxon>Bacteria</taxon>
        <taxon>Bacillati</taxon>
        <taxon>Bacillota</taxon>
        <taxon>Tissierellia</taxon>
        <taxon>Tissierellales</taxon>
        <taxon>Tepidimicrobiaceae</taxon>
        <taxon>Schnuerera</taxon>
    </lineage>
</organism>
<dbReference type="OrthoDB" id="9809365at2"/>
<sequence length="340" mass="39836">MENTIFEYLKSYKKRTIPLSRLENLLTGSQAYENFASAIGKLVEKGVLKPIKSHGTNGKSIPLYNTYRVMKSNLRETLNSEIKYYSIKFNPNIYLNSYFSLDEKEWHRDFPYIQRIDSYLNNKGLPTDYATIPERSFQLVGDEKWIAEKDGKKLLERIKLWDKLKIIASPDPLMLGVNPLKFRESRHIHLTVENKATFYALMDSIKDTDFTSIIYGAGWKVVSNIQRLPIQLGLGNDIHKIYYFGDLDPEGISIWYSLYQKYKIELALPFYRALLEKSYSIGKETQQKNMEAMAKFKSYFKEDEIAIIDQLIQREGYIPQEGLKKEELINVWRNGLWIFP</sequence>
<name>M1ZAV5_9FIRM</name>
<dbReference type="HOGENOM" id="CLU_065541_0_0_9"/>
<evidence type="ECO:0000259" key="1">
    <source>
        <dbReference type="Pfam" id="PF09983"/>
    </source>
</evidence>
<dbReference type="Proteomes" id="UP000245423">
    <property type="component" value="Chromosome 1"/>
</dbReference>
<keyword evidence="3" id="KW-1185">Reference proteome</keyword>
<dbReference type="Pfam" id="PF09983">
    <property type="entry name" value="JetD_C"/>
    <property type="match status" value="1"/>
</dbReference>
<feature type="domain" description="Wadjet protein JetD C-terminal" evidence="1">
    <location>
        <begin position="190"/>
        <end position="323"/>
    </location>
</feature>
<accession>M1ZAV5</accession>
<protein>
    <recommendedName>
        <fullName evidence="1">Wadjet protein JetD C-terminal domain-containing protein</fullName>
    </recommendedName>
</protein>
<dbReference type="EMBL" id="LT669839">
    <property type="protein sequence ID" value="SHD78252.1"/>
    <property type="molecule type" value="Genomic_DNA"/>
</dbReference>
<dbReference type="InterPro" id="IPR024534">
    <property type="entry name" value="JetD_C"/>
</dbReference>
<reference evidence="2 3" key="1">
    <citation type="submission" date="2016-11" db="EMBL/GenBank/DDBJ databases">
        <authorList>
            <person name="Manzoor S."/>
        </authorList>
    </citation>
    <scope>NUCLEOTIDE SEQUENCE [LARGE SCALE GENOMIC DNA]</scope>
    <source>
        <strain evidence="2">Clostridium ultunense strain Esp</strain>
    </source>
</reference>
<dbReference type="RefSeq" id="WP_005585395.1">
    <property type="nucleotide sequence ID" value="NZ_LT669839.1"/>
</dbReference>
<gene>
    <name evidence="2" type="ORF">CUESP1_2923</name>
</gene>
<evidence type="ECO:0000313" key="2">
    <source>
        <dbReference type="EMBL" id="SHD78252.1"/>
    </source>
</evidence>
<evidence type="ECO:0000313" key="3">
    <source>
        <dbReference type="Proteomes" id="UP000245423"/>
    </source>
</evidence>